<evidence type="ECO:0000256" key="6">
    <source>
        <dbReference type="ARBA" id="ARBA00023014"/>
    </source>
</evidence>
<reference evidence="8" key="1">
    <citation type="submission" date="2022-08" db="EMBL/GenBank/DDBJ databases">
        <title>Genomic Encyclopedia of Type Strains, Phase V (KMG-V): Genome sequencing to study the core and pangenomes of soil and plant-associated prokaryotes.</title>
        <authorList>
            <person name="Whitman W."/>
        </authorList>
    </citation>
    <scope>NUCLEOTIDE SEQUENCE</scope>
    <source>
        <strain evidence="8">PS</strain>
    </source>
</reference>
<keyword evidence="3" id="KW-0949">S-adenosyl-L-methionine</keyword>
<evidence type="ECO:0000256" key="3">
    <source>
        <dbReference type="ARBA" id="ARBA00022691"/>
    </source>
</evidence>
<comment type="cofactor">
    <cofactor evidence="1">
        <name>[4Fe-4S] cluster</name>
        <dbReference type="ChEBI" id="CHEBI:49883"/>
    </cofactor>
</comment>
<proteinExistence type="predicted"/>
<keyword evidence="2" id="KW-0004">4Fe-4S</keyword>
<dbReference type="EMBL" id="JANUCQ010000001">
    <property type="protein sequence ID" value="MCS3921444.1"/>
    <property type="molecule type" value="Genomic_DNA"/>
</dbReference>
<sequence>MKIVLRNDICEKLENIVKDLRVTNHCIGCEGLDLNNKDPHHHPSIEITQKCNHNCIFCYSKLTEVKAGLYGDIKENKAVTISQYGEPLTYPEKVKKAVKYVKSHGKRCDLQTNGSLLNENLINELKELGLDMVMISLSSDSKNPEKHFKLSNNDNYDKIFENIKLCAKNFHTIVRSIYIPNYNEQELINLAKEMEKIGVHEIMLHQLIVHDSNASELKEITNIDDIGYVKDLLILVDKMKKEAPTVNVTIKGCLLVYLKDMDGFVLNNIKTDCISEVPSIKREYIELNL</sequence>
<dbReference type="Gene3D" id="3.20.20.70">
    <property type="entry name" value="Aldolase class I"/>
    <property type="match status" value="1"/>
</dbReference>
<dbReference type="InterPro" id="IPR007197">
    <property type="entry name" value="rSAM"/>
</dbReference>
<evidence type="ECO:0000256" key="4">
    <source>
        <dbReference type="ARBA" id="ARBA00022723"/>
    </source>
</evidence>
<dbReference type="CDD" id="cd01335">
    <property type="entry name" value="Radical_SAM"/>
    <property type="match status" value="1"/>
</dbReference>
<evidence type="ECO:0000313" key="9">
    <source>
        <dbReference type="Proteomes" id="UP001140258"/>
    </source>
</evidence>
<gene>
    <name evidence="8" type="ORF">M2325_000117</name>
</gene>
<accession>A0ABT2EUX0</accession>
<dbReference type="InterPro" id="IPR006638">
    <property type="entry name" value="Elp3/MiaA/NifB-like_rSAM"/>
</dbReference>
<feature type="domain" description="Elp3/MiaA/NifB-like radical SAM core" evidence="7">
    <location>
        <begin position="41"/>
        <end position="234"/>
    </location>
</feature>
<dbReference type="Pfam" id="PF04055">
    <property type="entry name" value="Radical_SAM"/>
    <property type="match status" value="1"/>
</dbReference>
<evidence type="ECO:0000256" key="5">
    <source>
        <dbReference type="ARBA" id="ARBA00023004"/>
    </source>
</evidence>
<evidence type="ECO:0000256" key="2">
    <source>
        <dbReference type="ARBA" id="ARBA00022485"/>
    </source>
</evidence>
<dbReference type="PANTHER" id="PTHR43787">
    <property type="entry name" value="FEMO COFACTOR BIOSYNTHESIS PROTEIN NIFB-RELATED"/>
    <property type="match status" value="1"/>
</dbReference>
<keyword evidence="5" id="KW-0408">Iron</keyword>
<evidence type="ECO:0000259" key="7">
    <source>
        <dbReference type="SMART" id="SM00729"/>
    </source>
</evidence>
<organism evidence="8 9">
    <name type="scientific">Methanococcus voltae PS</name>
    <dbReference type="NCBI Taxonomy" id="523842"/>
    <lineage>
        <taxon>Archaea</taxon>
        <taxon>Methanobacteriati</taxon>
        <taxon>Methanobacteriota</taxon>
        <taxon>Methanomada group</taxon>
        <taxon>Methanococci</taxon>
        <taxon>Methanococcales</taxon>
        <taxon>Methanococcaceae</taxon>
        <taxon>Methanococcus</taxon>
    </lineage>
</organism>
<evidence type="ECO:0000313" key="8">
    <source>
        <dbReference type="EMBL" id="MCS3921444.1"/>
    </source>
</evidence>
<keyword evidence="6" id="KW-0411">Iron-sulfur</keyword>
<dbReference type="InterPro" id="IPR013785">
    <property type="entry name" value="Aldolase_TIM"/>
</dbReference>
<dbReference type="Proteomes" id="UP001140258">
    <property type="component" value="Unassembled WGS sequence"/>
</dbReference>
<dbReference type="SFLD" id="SFLDS00029">
    <property type="entry name" value="Radical_SAM"/>
    <property type="match status" value="1"/>
</dbReference>
<dbReference type="PANTHER" id="PTHR43787:SF3">
    <property type="entry name" value="ARYLSULFATASE REGULATORY PROTEIN"/>
    <property type="match status" value="1"/>
</dbReference>
<dbReference type="SUPFAM" id="SSF102114">
    <property type="entry name" value="Radical SAM enzymes"/>
    <property type="match status" value="1"/>
</dbReference>
<keyword evidence="9" id="KW-1185">Reference proteome</keyword>
<dbReference type="SMART" id="SM00729">
    <property type="entry name" value="Elp3"/>
    <property type="match status" value="1"/>
</dbReference>
<dbReference type="RefSeq" id="WP_259050540.1">
    <property type="nucleotide sequence ID" value="NZ_JANUCQ010000001.1"/>
</dbReference>
<keyword evidence="4" id="KW-0479">Metal-binding</keyword>
<name>A0ABT2EUX0_METVO</name>
<comment type="caution">
    <text evidence="8">The sequence shown here is derived from an EMBL/GenBank/DDBJ whole genome shotgun (WGS) entry which is preliminary data.</text>
</comment>
<dbReference type="InterPro" id="IPR058240">
    <property type="entry name" value="rSAM_sf"/>
</dbReference>
<dbReference type="SFLD" id="SFLDG01067">
    <property type="entry name" value="SPASM/twitch_domain_containing"/>
    <property type="match status" value="1"/>
</dbReference>
<evidence type="ECO:0000256" key="1">
    <source>
        <dbReference type="ARBA" id="ARBA00001966"/>
    </source>
</evidence>
<protein>
    <submittedName>
        <fullName evidence="8">MoaA/NifB/PqqE/SkfB family radical SAM enzyme</fullName>
    </submittedName>
</protein>